<dbReference type="Proteomes" id="UP000002772">
    <property type="component" value="Unassembled WGS sequence"/>
</dbReference>
<reference evidence="2" key="1">
    <citation type="journal article" date="2011" name="Stand. Genomic Sci.">
        <title>Non-contiguous finished genome sequence of the opportunistic oral pathogen Prevotella multisaccharivorax type strain (PPPA20).</title>
        <authorList>
            <person name="Pati A."/>
            <person name="Gronow S."/>
            <person name="Lu M."/>
            <person name="Lapidus A."/>
            <person name="Nolan M."/>
            <person name="Lucas S."/>
            <person name="Hammon N."/>
            <person name="Deshpande S."/>
            <person name="Cheng J.F."/>
            <person name="Tapia R."/>
            <person name="Han C."/>
            <person name="Goodwin L."/>
            <person name="Pitluck S."/>
            <person name="Liolios K."/>
            <person name="Pagani I."/>
            <person name="Mavromatis K."/>
            <person name="Mikhailova N."/>
            <person name="Huntemann M."/>
            <person name="Chen A."/>
            <person name="Palaniappan K."/>
            <person name="Land M."/>
            <person name="Hauser L."/>
            <person name="Detter J.C."/>
            <person name="Brambilla E.M."/>
            <person name="Rohde M."/>
            <person name="Goker M."/>
            <person name="Woyke T."/>
            <person name="Bristow J."/>
            <person name="Eisen J.A."/>
            <person name="Markowitz V."/>
            <person name="Hugenholtz P."/>
            <person name="Kyrpides N.C."/>
            <person name="Klenk H.P."/>
            <person name="Ivanova N."/>
        </authorList>
    </citation>
    <scope>NUCLEOTIDE SEQUENCE [LARGE SCALE GENOMIC DNA]</scope>
    <source>
        <strain evidence="2">DSM 17128</strain>
    </source>
</reference>
<dbReference type="STRING" id="688246.Premu_2332"/>
<gene>
    <name evidence="1" type="ORF">Premu_2332</name>
</gene>
<evidence type="ECO:0000313" key="2">
    <source>
        <dbReference type="Proteomes" id="UP000002772"/>
    </source>
</evidence>
<dbReference type="AlphaFoldDB" id="F8N9A4"/>
<keyword evidence="2" id="KW-1185">Reference proteome</keyword>
<protein>
    <submittedName>
        <fullName evidence="1">Uncharacterized protein</fullName>
    </submittedName>
</protein>
<organism evidence="1 2">
    <name type="scientific">Hallella multisaccharivorax DSM 17128</name>
    <dbReference type="NCBI Taxonomy" id="688246"/>
    <lineage>
        <taxon>Bacteria</taxon>
        <taxon>Pseudomonadati</taxon>
        <taxon>Bacteroidota</taxon>
        <taxon>Bacteroidia</taxon>
        <taxon>Bacteroidales</taxon>
        <taxon>Prevotellaceae</taxon>
        <taxon>Hallella</taxon>
    </lineage>
</organism>
<accession>F8N9A4</accession>
<dbReference type="EMBL" id="GL945017">
    <property type="protein sequence ID" value="EGN57713.1"/>
    <property type="molecule type" value="Genomic_DNA"/>
</dbReference>
<name>F8N9A4_9BACT</name>
<sequence>MFDRFIISVGALLVVAHRGPPCTERTAFRRGANEKNGRKHTHIGVFTLTLPIETPYRDGIFPTSPPVNGPATMKLYTIIYYLL</sequence>
<evidence type="ECO:0000313" key="1">
    <source>
        <dbReference type="EMBL" id="EGN57713.1"/>
    </source>
</evidence>
<proteinExistence type="predicted"/>
<dbReference type="HOGENOM" id="CLU_2539754_0_0_10"/>